<feature type="region of interest" description="Disordered" evidence="3">
    <location>
        <begin position="22"/>
        <end position="45"/>
    </location>
</feature>
<dbReference type="InterPro" id="IPR003439">
    <property type="entry name" value="ABC_transporter-like_ATP-bd"/>
</dbReference>
<dbReference type="GO" id="GO:0016887">
    <property type="term" value="F:ATP hydrolysis activity"/>
    <property type="evidence" value="ECO:0007669"/>
    <property type="project" value="InterPro"/>
</dbReference>
<dbReference type="PANTHER" id="PTHR19229:SF274">
    <property type="entry name" value="ABC-TYPE ORGANIC ANION TRANSPORTER ABCA8"/>
    <property type="match status" value="1"/>
</dbReference>
<keyword evidence="2" id="KW-0067">ATP-binding</keyword>
<dbReference type="InterPro" id="IPR003593">
    <property type="entry name" value="AAA+_ATPase"/>
</dbReference>
<dbReference type="InterPro" id="IPR026082">
    <property type="entry name" value="ABCA"/>
</dbReference>
<proteinExistence type="predicted"/>
<sequence length="345" mass="38628">MLIPWMCHALCVMTLISRISPTRKSGHQHREEPSEDDDQDVQDERMRVQSEELLDPVMKCLHSCFLKKIVSMCLCLPGEVLGLLGPNGAGKSTTVNMIIGETDLTAGQVGVLINSTDSAAPEENMVGFLGYCPQENVLWSNLTMKEHLEIYAAVKGIKKDAAIIAINRLVQALELQEHTEKQIKALAAGLTRKLCFALSLLGNPAVMLLDEPTAGMDPKGKRQVWAHLYYMSHQKRSTKCLGSIQYLKSKFGQNYLLQIKVRGAEEGELLNAHILRIFPRAARQERISTLLVYKIPMKDALPLSKAFFQLEEGMSEDIMHLSIEKHLAFKVIIVSSVFLFAKKER</sequence>
<reference evidence="6" key="1">
    <citation type="submission" date="2025-08" db="UniProtKB">
        <authorList>
            <consortium name="Ensembl"/>
        </authorList>
    </citation>
    <scope>IDENTIFICATION</scope>
</reference>
<dbReference type="SUPFAM" id="SSF52540">
    <property type="entry name" value="P-loop containing nucleoside triphosphate hydrolases"/>
    <property type="match status" value="1"/>
</dbReference>
<dbReference type="PANTHER" id="PTHR19229">
    <property type="entry name" value="ATP-BINDING CASSETTE TRANSPORTER SUBFAMILY A ABCA"/>
    <property type="match status" value="1"/>
</dbReference>
<name>A0A8D0BZG3_SALMN</name>
<dbReference type="InterPro" id="IPR027417">
    <property type="entry name" value="P-loop_NTPase"/>
</dbReference>
<evidence type="ECO:0000256" key="4">
    <source>
        <dbReference type="SAM" id="SignalP"/>
    </source>
</evidence>
<evidence type="ECO:0000313" key="7">
    <source>
        <dbReference type="Proteomes" id="UP000694421"/>
    </source>
</evidence>
<dbReference type="Proteomes" id="UP000694421">
    <property type="component" value="Unplaced"/>
</dbReference>
<feature type="signal peptide" evidence="4">
    <location>
        <begin position="1"/>
        <end position="21"/>
    </location>
</feature>
<keyword evidence="4" id="KW-0732">Signal</keyword>
<dbReference type="GO" id="GO:0140359">
    <property type="term" value="F:ABC-type transporter activity"/>
    <property type="evidence" value="ECO:0007669"/>
    <property type="project" value="InterPro"/>
</dbReference>
<dbReference type="OMA" id="THDEYKD"/>
<evidence type="ECO:0000256" key="1">
    <source>
        <dbReference type="ARBA" id="ARBA00022741"/>
    </source>
</evidence>
<evidence type="ECO:0000256" key="3">
    <source>
        <dbReference type="SAM" id="MobiDB-lite"/>
    </source>
</evidence>
<protein>
    <recommendedName>
        <fullName evidence="5">ABC transporter domain-containing protein</fullName>
    </recommendedName>
</protein>
<dbReference type="GO" id="GO:0005319">
    <property type="term" value="F:lipid transporter activity"/>
    <property type="evidence" value="ECO:0007669"/>
    <property type="project" value="TreeGrafter"/>
</dbReference>
<feature type="chain" id="PRO_5034864926" description="ABC transporter domain-containing protein" evidence="4">
    <location>
        <begin position="22"/>
        <end position="345"/>
    </location>
</feature>
<feature type="domain" description="ABC transporter" evidence="5">
    <location>
        <begin position="48"/>
        <end position="285"/>
    </location>
</feature>
<keyword evidence="7" id="KW-1185">Reference proteome</keyword>
<organism evidence="6 7">
    <name type="scientific">Salvator merianae</name>
    <name type="common">Argentine black and white tegu</name>
    <name type="synonym">Tupinambis merianae</name>
    <dbReference type="NCBI Taxonomy" id="96440"/>
    <lineage>
        <taxon>Eukaryota</taxon>
        <taxon>Metazoa</taxon>
        <taxon>Chordata</taxon>
        <taxon>Craniata</taxon>
        <taxon>Vertebrata</taxon>
        <taxon>Euteleostomi</taxon>
        <taxon>Lepidosauria</taxon>
        <taxon>Squamata</taxon>
        <taxon>Bifurcata</taxon>
        <taxon>Unidentata</taxon>
        <taxon>Episquamata</taxon>
        <taxon>Laterata</taxon>
        <taxon>Teiioidea</taxon>
        <taxon>Teiidae</taxon>
        <taxon>Salvator</taxon>
    </lineage>
</organism>
<dbReference type="Pfam" id="PF00005">
    <property type="entry name" value="ABC_tran"/>
    <property type="match status" value="1"/>
</dbReference>
<evidence type="ECO:0000313" key="6">
    <source>
        <dbReference type="Ensembl" id="ENSSMRP00000015059.1"/>
    </source>
</evidence>
<keyword evidence="1" id="KW-0547">Nucleotide-binding</keyword>
<accession>A0A8D0BZG3</accession>
<dbReference type="Ensembl" id="ENSSMRT00000017555.1">
    <property type="protein sequence ID" value="ENSSMRP00000015059.1"/>
    <property type="gene ID" value="ENSSMRG00000011729.1"/>
</dbReference>
<dbReference type="PROSITE" id="PS50893">
    <property type="entry name" value="ABC_TRANSPORTER_2"/>
    <property type="match status" value="1"/>
</dbReference>
<dbReference type="GO" id="GO:0016020">
    <property type="term" value="C:membrane"/>
    <property type="evidence" value="ECO:0007669"/>
    <property type="project" value="InterPro"/>
</dbReference>
<evidence type="ECO:0000259" key="5">
    <source>
        <dbReference type="PROSITE" id="PS50893"/>
    </source>
</evidence>
<dbReference type="GO" id="GO:0005524">
    <property type="term" value="F:ATP binding"/>
    <property type="evidence" value="ECO:0007669"/>
    <property type="project" value="UniProtKB-KW"/>
</dbReference>
<dbReference type="Gene3D" id="3.40.50.300">
    <property type="entry name" value="P-loop containing nucleotide triphosphate hydrolases"/>
    <property type="match status" value="1"/>
</dbReference>
<reference evidence="6" key="2">
    <citation type="submission" date="2025-09" db="UniProtKB">
        <authorList>
            <consortium name="Ensembl"/>
        </authorList>
    </citation>
    <scope>IDENTIFICATION</scope>
</reference>
<evidence type="ECO:0000256" key="2">
    <source>
        <dbReference type="ARBA" id="ARBA00022840"/>
    </source>
</evidence>
<dbReference type="GeneTree" id="ENSGT00940000162673"/>
<dbReference type="AlphaFoldDB" id="A0A8D0BZG3"/>
<dbReference type="SMART" id="SM00382">
    <property type="entry name" value="AAA"/>
    <property type="match status" value="1"/>
</dbReference>